<dbReference type="InterPro" id="IPR013132">
    <property type="entry name" value="PseI/NeuA/B-like_N"/>
</dbReference>
<evidence type="ECO:0000313" key="2">
    <source>
        <dbReference type="Proteomes" id="UP000017429"/>
    </source>
</evidence>
<dbReference type="Gene3D" id="3.90.1210.10">
    <property type="entry name" value="Antifreeze-like/N-acetylneuraminic acid synthase C-terminal domain"/>
    <property type="match status" value="1"/>
</dbReference>
<reference evidence="1" key="2">
    <citation type="submission" date="2022-05" db="EMBL/GenBank/DDBJ databases">
        <authorList>
            <person name="Proctor A.L."/>
            <person name="Phillips G.J."/>
            <person name="Wannemuehler M.J."/>
        </authorList>
    </citation>
    <scope>NUCLEOTIDE SEQUENCE</scope>
    <source>
        <strain evidence="1">ASF457</strain>
    </source>
</reference>
<dbReference type="SUPFAM" id="SSF51569">
    <property type="entry name" value="Aldolase"/>
    <property type="match status" value="1"/>
</dbReference>
<dbReference type="eggNOG" id="COG2089">
    <property type="taxonomic scope" value="Bacteria"/>
</dbReference>
<dbReference type="RefSeq" id="WP_023275721.1">
    <property type="nucleotide sequence ID" value="NZ_CP097562.1"/>
</dbReference>
<dbReference type="Pfam" id="PF03102">
    <property type="entry name" value="NeuB"/>
    <property type="match status" value="1"/>
</dbReference>
<dbReference type="InterPro" id="IPR013785">
    <property type="entry name" value="Aldolase_TIM"/>
</dbReference>
<protein>
    <submittedName>
        <fullName evidence="1">Pseudaminic acid synthase</fullName>
        <ecNumber evidence="1">2.5.1.97</ecNumber>
    </submittedName>
</protein>
<dbReference type="InterPro" id="IPR020030">
    <property type="entry name" value="Pseudaminic_synth_PseI"/>
</dbReference>
<dbReference type="InterPro" id="IPR006190">
    <property type="entry name" value="SAF_AFP_Neu5Ac"/>
</dbReference>
<evidence type="ECO:0000313" key="1">
    <source>
        <dbReference type="EMBL" id="USF24328.1"/>
    </source>
</evidence>
<keyword evidence="2" id="KW-1185">Reference proteome</keyword>
<dbReference type="KEGG" id="msch:N508_001414"/>
<dbReference type="PANTHER" id="PTHR42966:SF2">
    <property type="entry name" value="PSEUDAMINIC ACID SYNTHASE"/>
    <property type="match status" value="1"/>
</dbReference>
<dbReference type="PANTHER" id="PTHR42966">
    <property type="entry name" value="N-ACETYLNEURAMINATE SYNTHASE"/>
    <property type="match status" value="1"/>
</dbReference>
<dbReference type="AlphaFoldDB" id="V2RKG2"/>
<dbReference type="CDD" id="cd11615">
    <property type="entry name" value="SAF_NeuB_like"/>
    <property type="match status" value="1"/>
</dbReference>
<reference evidence="1" key="1">
    <citation type="journal article" date="2014" name="Genome Announc.">
        <title>Draft genome sequences of the altered schaedler flora, a defined bacterial community from gnotobiotic mice.</title>
        <authorList>
            <person name="Wannemuehler M.J."/>
            <person name="Overstreet A.M."/>
            <person name="Ward D.V."/>
            <person name="Phillips G.J."/>
        </authorList>
    </citation>
    <scope>NUCLEOTIDE SEQUENCE</scope>
    <source>
        <strain evidence="1">ASF457</strain>
    </source>
</reference>
<gene>
    <name evidence="1" type="primary">pseI_2</name>
    <name evidence="1" type="ORF">N508_001414</name>
</gene>
<organism evidence="1 2">
    <name type="scientific">Mucispirillum schaedleri ASF457</name>
    <dbReference type="NCBI Taxonomy" id="1379858"/>
    <lineage>
        <taxon>Bacteria</taxon>
        <taxon>Pseudomonadati</taxon>
        <taxon>Deferribacterota</taxon>
        <taxon>Deferribacteres</taxon>
        <taxon>Deferribacterales</taxon>
        <taxon>Mucispirillaceae</taxon>
        <taxon>Mucispirillum</taxon>
    </lineage>
</organism>
<dbReference type="SUPFAM" id="SSF51269">
    <property type="entry name" value="AFP III-like domain"/>
    <property type="match status" value="1"/>
</dbReference>
<accession>V2RKG2</accession>
<dbReference type="InterPro" id="IPR013974">
    <property type="entry name" value="SAF"/>
</dbReference>
<reference evidence="1" key="3">
    <citation type="submission" date="2022-06" db="EMBL/GenBank/DDBJ databases">
        <title>Resources to Facilitate Use of the Altered Schaedler Flora (ASF) Mouse Model to Study Microbiome Function.</title>
        <authorList>
            <person name="Proctor A."/>
            <person name="Parvinroo S."/>
            <person name="Richie T."/>
            <person name="Jia X."/>
            <person name="Lee S.T.M."/>
            <person name="Karp P.D."/>
            <person name="Paley S."/>
            <person name="Kostic A.D."/>
            <person name="Pierre J.F."/>
            <person name="Wannemuehler M.J."/>
            <person name="Phillips G.J."/>
        </authorList>
    </citation>
    <scope>NUCLEOTIDE SEQUENCE</scope>
    <source>
        <strain evidence="1">ASF457</strain>
    </source>
</reference>
<dbReference type="Gene3D" id="3.20.20.70">
    <property type="entry name" value="Aldolase class I"/>
    <property type="match status" value="1"/>
</dbReference>
<dbReference type="NCBIfam" id="TIGR03586">
    <property type="entry name" value="PseI"/>
    <property type="match status" value="1"/>
</dbReference>
<sequence length="345" mass="38489">MKIADFEIGKDKTFIIAELSANHNGSLDLAVKTIEAAARAGADAVKLQTYRADTITLNSNDENFIIKSGSLWDGLTYYQLYDKAHTPWQWHKTLKETAEKSGLILFSSPFDKVAVDFLEELNMPAYKIASFEINDLPLIEYTAKKNKPVIMSTGVASYQEIEDAVNVCRKAGNNDIILLKCTSSYPAPVEDANLLMIKKISEDFNCITGLSDHTLGNITAVTAAALGAKVIEKHFILDKSINSPDAAFSLDEKEFKHFVDDIRTAEKSLGYIDYTINKAVQKNRHFMRSLYVIKDIKKGEKFTSENIGSFRPNLGISPKYYNEILGRKAGKDIKANTPLKNELID</sequence>
<dbReference type="EC" id="2.5.1.97" evidence="1"/>
<dbReference type="SMART" id="SM00858">
    <property type="entry name" value="SAF"/>
    <property type="match status" value="1"/>
</dbReference>
<dbReference type="Pfam" id="PF08666">
    <property type="entry name" value="SAF"/>
    <property type="match status" value="1"/>
</dbReference>
<dbReference type="OrthoDB" id="9781701at2"/>
<name>V2RKG2_9BACT</name>
<dbReference type="EMBL" id="CP097562">
    <property type="protein sequence ID" value="USF24328.1"/>
    <property type="molecule type" value="Genomic_DNA"/>
</dbReference>
<proteinExistence type="predicted"/>
<dbReference type="InterPro" id="IPR051690">
    <property type="entry name" value="PseI-like"/>
</dbReference>
<dbReference type="Proteomes" id="UP000017429">
    <property type="component" value="Chromosome"/>
</dbReference>
<dbReference type="PROSITE" id="PS50844">
    <property type="entry name" value="AFP_LIKE"/>
    <property type="match status" value="1"/>
</dbReference>
<keyword evidence="1" id="KW-0808">Transferase</keyword>
<dbReference type="GO" id="GO:0047444">
    <property type="term" value="F:N-acylneuraminate-9-phosphate synthase activity"/>
    <property type="evidence" value="ECO:0007669"/>
    <property type="project" value="TreeGrafter"/>
</dbReference>
<dbReference type="InterPro" id="IPR057736">
    <property type="entry name" value="SAF_PseI/NeuA/NeuB"/>
</dbReference>
<dbReference type="InterPro" id="IPR036732">
    <property type="entry name" value="AFP_Neu5c_C_sf"/>
</dbReference>
<dbReference type="GO" id="GO:0016051">
    <property type="term" value="P:carbohydrate biosynthetic process"/>
    <property type="evidence" value="ECO:0007669"/>
    <property type="project" value="InterPro"/>
</dbReference>